<dbReference type="Pfam" id="PF13378">
    <property type="entry name" value="MR_MLE_C"/>
    <property type="match status" value="1"/>
</dbReference>
<dbReference type="Pfam" id="PF02746">
    <property type="entry name" value="MR_MLE_N"/>
    <property type="match status" value="1"/>
</dbReference>
<dbReference type="GO" id="GO:0047929">
    <property type="term" value="F:gluconate dehydratase activity"/>
    <property type="evidence" value="ECO:0007669"/>
    <property type="project" value="UniProtKB-EC"/>
</dbReference>
<dbReference type="STRING" id="1232681.ADIS_2823"/>
<comment type="caution">
    <text evidence="4">The sequence shown here is derived from an EMBL/GenBank/DDBJ whole genome shotgun (WGS) entry which is preliminary data.</text>
</comment>
<dbReference type="PANTHER" id="PTHR48080:SF2">
    <property type="entry name" value="D-GALACTONATE DEHYDRATASE"/>
    <property type="match status" value="1"/>
</dbReference>
<dbReference type="Proteomes" id="UP000013909">
    <property type="component" value="Unassembled WGS sequence"/>
</dbReference>
<dbReference type="InterPro" id="IPR013341">
    <property type="entry name" value="Mandelate_racemase_N_dom"/>
</dbReference>
<feature type="region of interest" description="Disordered" evidence="2">
    <location>
        <begin position="1"/>
        <end position="20"/>
    </location>
</feature>
<evidence type="ECO:0000259" key="3">
    <source>
        <dbReference type="SMART" id="SM00922"/>
    </source>
</evidence>
<dbReference type="SUPFAM" id="SSF54826">
    <property type="entry name" value="Enolase N-terminal domain-like"/>
    <property type="match status" value="1"/>
</dbReference>
<dbReference type="CDD" id="cd03316">
    <property type="entry name" value="MR_like"/>
    <property type="match status" value="1"/>
</dbReference>
<protein>
    <submittedName>
        <fullName evidence="4">Gluconate dehydratase</fullName>
        <ecNumber evidence="4">4.2.1.39</ecNumber>
    </submittedName>
</protein>
<dbReference type="PATRIC" id="fig|1288963.3.peg.2810"/>
<accession>R7ZQP0</accession>
<dbReference type="AlphaFoldDB" id="R7ZQP0"/>
<dbReference type="InterPro" id="IPR036849">
    <property type="entry name" value="Enolase-like_C_sf"/>
</dbReference>
<sequence>MEVTGDGYTSNLPGPFFHTNNKPMKDLLKNVIEKCRREDEMASQLRQQEIDHPETSTKRRDFLKKTVLGGLSLGGLMGASIEDTMAHTTSKVNRYSNPSDLKITDMRVAVLRNVGRTPIIRIDTNQGIYGLGEVRDGADERYALMLKSRILGLNPCNVEMLWKIINPFGGHGRLGGGVCAVEMALWDLCGKAYGVPAWQLLGGRYRDKVRLYADTPGIDDPTEFAKVMKERTVDQGFTWLKMDLGIHVVADQPDALVNSKFWNGAKGQYDTRDYMSYGSTLHPFTQVQITDKGLEGLAQYVESIRNAVGYEIPLCADHFGHFDVNNSIRFARAMEKYRLAWLEDMVPWFYTDQWRTLSDAIETPTCTGEDIYMLKNGFKPLIDAKAVDIIHPDLGTSGGLLETKKIGDYAEEAGIAMAMHMAGSPVCFMANVHCAAATQNFLSLEHHSVDTPWWEDLVKMTGSLPMVTKGFANVPLDSPGLGVELNDDVMKEHLFPGSPGYFEPTPEWDHRKSWDRTWS</sequence>
<dbReference type="SFLD" id="SFLDS00001">
    <property type="entry name" value="Enolase"/>
    <property type="match status" value="1"/>
</dbReference>
<gene>
    <name evidence="4" type="ORF">ADIS_2823</name>
</gene>
<dbReference type="PANTHER" id="PTHR48080">
    <property type="entry name" value="D-GALACTONATE DEHYDRATASE-RELATED"/>
    <property type="match status" value="1"/>
</dbReference>
<name>R7ZQP0_9BACT</name>
<evidence type="ECO:0000313" key="4">
    <source>
        <dbReference type="EMBL" id="EON76373.1"/>
    </source>
</evidence>
<keyword evidence="1 4" id="KW-0456">Lyase</keyword>
<dbReference type="EMBL" id="AQHR01000085">
    <property type="protein sequence ID" value="EON76373.1"/>
    <property type="molecule type" value="Genomic_DNA"/>
</dbReference>
<evidence type="ECO:0000256" key="2">
    <source>
        <dbReference type="SAM" id="MobiDB-lite"/>
    </source>
</evidence>
<evidence type="ECO:0000313" key="5">
    <source>
        <dbReference type="Proteomes" id="UP000013909"/>
    </source>
</evidence>
<dbReference type="InterPro" id="IPR029065">
    <property type="entry name" value="Enolase_C-like"/>
</dbReference>
<feature type="compositionally biased region" description="Polar residues" evidence="2">
    <location>
        <begin position="7"/>
        <end position="20"/>
    </location>
</feature>
<dbReference type="SMART" id="SM00922">
    <property type="entry name" value="MR_MLE"/>
    <property type="match status" value="1"/>
</dbReference>
<dbReference type="Gene3D" id="3.30.390.10">
    <property type="entry name" value="Enolase-like, N-terminal domain"/>
    <property type="match status" value="1"/>
</dbReference>
<dbReference type="InterPro" id="IPR013342">
    <property type="entry name" value="Mandelate_racemase_C"/>
</dbReference>
<feature type="domain" description="Mandelate racemase/muconate lactonizing enzyme C-terminal" evidence="3">
    <location>
        <begin position="221"/>
        <end position="364"/>
    </location>
</feature>
<proteinExistence type="predicted"/>
<dbReference type="SUPFAM" id="SSF51604">
    <property type="entry name" value="Enolase C-terminal domain-like"/>
    <property type="match status" value="1"/>
</dbReference>
<reference evidence="4 5" key="1">
    <citation type="submission" date="2013-02" db="EMBL/GenBank/DDBJ databases">
        <title>A novel strain isolated from Lonar lake, Maharashtra, India.</title>
        <authorList>
            <person name="Singh A."/>
        </authorList>
    </citation>
    <scope>NUCLEOTIDE SEQUENCE [LARGE SCALE GENOMIC DNA]</scope>
    <source>
        <strain evidence="4 5">AK24</strain>
    </source>
</reference>
<dbReference type="SFLD" id="SFLDG00179">
    <property type="entry name" value="mandelate_racemase"/>
    <property type="match status" value="1"/>
</dbReference>
<dbReference type="InterPro" id="IPR034593">
    <property type="entry name" value="DgoD-like"/>
</dbReference>
<dbReference type="InterPro" id="IPR029017">
    <property type="entry name" value="Enolase-like_N"/>
</dbReference>
<dbReference type="Gene3D" id="3.20.20.120">
    <property type="entry name" value="Enolase-like C-terminal domain"/>
    <property type="match status" value="1"/>
</dbReference>
<dbReference type="EC" id="4.2.1.39" evidence="4"/>
<evidence type="ECO:0000256" key="1">
    <source>
        <dbReference type="ARBA" id="ARBA00023239"/>
    </source>
</evidence>
<feature type="compositionally biased region" description="Basic and acidic residues" evidence="2">
    <location>
        <begin position="48"/>
        <end position="58"/>
    </location>
</feature>
<keyword evidence="5" id="KW-1185">Reference proteome</keyword>
<organism evidence="4 5">
    <name type="scientific">Lunatimonas lonarensis</name>
    <dbReference type="NCBI Taxonomy" id="1232681"/>
    <lineage>
        <taxon>Bacteria</taxon>
        <taxon>Pseudomonadati</taxon>
        <taxon>Bacteroidota</taxon>
        <taxon>Cytophagia</taxon>
        <taxon>Cytophagales</taxon>
        <taxon>Cyclobacteriaceae</taxon>
    </lineage>
</organism>
<feature type="region of interest" description="Disordered" evidence="2">
    <location>
        <begin position="39"/>
        <end position="58"/>
    </location>
</feature>
<dbReference type="GO" id="GO:0016854">
    <property type="term" value="F:racemase and epimerase activity"/>
    <property type="evidence" value="ECO:0007669"/>
    <property type="project" value="UniProtKB-ARBA"/>
</dbReference>